<organism evidence="1">
    <name type="scientific">marine sediment metagenome</name>
    <dbReference type="NCBI Taxonomy" id="412755"/>
    <lineage>
        <taxon>unclassified sequences</taxon>
        <taxon>metagenomes</taxon>
        <taxon>ecological metagenomes</taxon>
    </lineage>
</organism>
<protein>
    <submittedName>
        <fullName evidence="1">Uncharacterized protein</fullName>
    </submittedName>
</protein>
<dbReference type="AlphaFoldDB" id="X1VLN2"/>
<proteinExistence type="predicted"/>
<comment type="caution">
    <text evidence="1">The sequence shown here is derived from an EMBL/GenBank/DDBJ whole genome shotgun (WGS) entry which is preliminary data.</text>
</comment>
<gene>
    <name evidence="1" type="ORF">S12H4_63238</name>
</gene>
<evidence type="ECO:0000313" key="1">
    <source>
        <dbReference type="EMBL" id="GAJ16766.1"/>
    </source>
</evidence>
<sequence>MSNLDNVKVWLSQHNNSVIFGGKPKGPERFLNRMIEDSGIIIERCLNNK</sequence>
<name>X1VLN2_9ZZZZ</name>
<accession>X1VLN2</accession>
<feature type="non-terminal residue" evidence="1">
    <location>
        <position position="49"/>
    </location>
</feature>
<dbReference type="EMBL" id="BARW01042883">
    <property type="protein sequence ID" value="GAJ16766.1"/>
    <property type="molecule type" value="Genomic_DNA"/>
</dbReference>
<reference evidence="1" key="1">
    <citation type="journal article" date="2014" name="Front. Microbiol.">
        <title>High frequency of phylogenetically diverse reductive dehalogenase-homologous genes in deep subseafloor sedimentary metagenomes.</title>
        <authorList>
            <person name="Kawai M."/>
            <person name="Futagami T."/>
            <person name="Toyoda A."/>
            <person name="Takaki Y."/>
            <person name="Nishi S."/>
            <person name="Hori S."/>
            <person name="Arai W."/>
            <person name="Tsubouchi T."/>
            <person name="Morono Y."/>
            <person name="Uchiyama I."/>
            <person name="Ito T."/>
            <person name="Fujiyama A."/>
            <person name="Inagaki F."/>
            <person name="Takami H."/>
        </authorList>
    </citation>
    <scope>NUCLEOTIDE SEQUENCE</scope>
    <source>
        <strain evidence="1">Expedition CK06-06</strain>
    </source>
</reference>